<accession>A0A445ERH8</accession>
<keyword evidence="2" id="KW-1185">Reference proteome</keyword>
<proteinExistence type="predicted"/>
<comment type="caution">
    <text evidence="1">The sequence shown here is derived from an EMBL/GenBank/DDBJ whole genome shotgun (WGS) entry which is preliminary data.</text>
</comment>
<protein>
    <submittedName>
        <fullName evidence="1">Uncharacterized protein</fullName>
    </submittedName>
</protein>
<evidence type="ECO:0000313" key="1">
    <source>
        <dbReference type="EMBL" id="RYR77972.1"/>
    </source>
</evidence>
<gene>
    <name evidence="1" type="ORF">Ahy_A01g002686</name>
</gene>
<evidence type="ECO:0000313" key="2">
    <source>
        <dbReference type="Proteomes" id="UP000289738"/>
    </source>
</evidence>
<organism evidence="1 2">
    <name type="scientific">Arachis hypogaea</name>
    <name type="common">Peanut</name>
    <dbReference type="NCBI Taxonomy" id="3818"/>
    <lineage>
        <taxon>Eukaryota</taxon>
        <taxon>Viridiplantae</taxon>
        <taxon>Streptophyta</taxon>
        <taxon>Embryophyta</taxon>
        <taxon>Tracheophyta</taxon>
        <taxon>Spermatophyta</taxon>
        <taxon>Magnoliopsida</taxon>
        <taxon>eudicotyledons</taxon>
        <taxon>Gunneridae</taxon>
        <taxon>Pentapetalae</taxon>
        <taxon>rosids</taxon>
        <taxon>fabids</taxon>
        <taxon>Fabales</taxon>
        <taxon>Fabaceae</taxon>
        <taxon>Papilionoideae</taxon>
        <taxon>50 kb inversion clade</taxon>
        <taxon>dalbergioids sensu lato</taxon>
        <taxon>Dalbergieae</taxon>
        <taxon>Pterocarpus clade</taxon>
        <taxon>Arachis</taxon>
    </lineage>
</organism>
<reference evidence="1 2" key="1">
    <citation type="submission" date="2019-01" db="EMBL/GenBank/DDBJ databases">
        <title>Sequencing of cultivated peanut Arachis hypogaea provides insights into genome evolution and oil improvement.</title>
        <authorList>
            <person name="Chen X."/>
        </authorList>
    </citation>
    <scope>NUCLEOTIDE SEQUENCE [LARGE SCALE GENOMIC DNA]</scope>
    <source>
        <strain evidence="2">cv. Fuhuasheng</strain>
        <tissue evidence="1">Leaves</tissue>
    </source>
</reference>
<dbReference type="Proteomes" id="UP000289738">
    <property type="component" value="Chromosome A01"/>
</dbReference>
<dbReference type="STRING" id="3818.A0A445ERH8"/>
<dbReference type="AlphaFoldDB" id="A0A445ERH8"/>
<name>A0A445ERH8_ARAHY</name>
<dbReference type="EMBL" id="SDMP01000001">
    <property type="protein sequence ID" value="RYR77972.1"/>
    <property type="molecule type" value="Genomic_DNA"/>
</dbReference>
<sequence length="86" mass="10103">METIQRHFKNEEVQVLPFAQKHFSIERQRELLYQSLCMIPLKLIECVLPWLVGSLTKTEAKMFLKNISSNKVCFSHPLLWLDLQGS</sequence>